<dbReference type="Proteomes" id="UP000323506">
    <property type="component" value="Chromosome A04"/>
</dbReference>
<reference evidence="1 2" key="1">
    <citation type="submission" date="2019-06" db="EMBL/GenBank/DDBJ databases">
        <title>WGS assembly of Gossypium darwinii.</title>
        <authorList>
            <person name="Chen Z.J."/>
            <person name="Sreedasyam A."/>
            <person name="Ando A."/>
            <person name="Song Q."/>
            <person name="De L."/>
            <person name="Hulse-Kemp A."/>
            <person name="Ding M."/>
            <person name="Ye W."/>
            <person name="Kirkbride R."/>
            <person name="Jenkins J."/>
            <person name="Plott C."/>
            <person name="Lovell J."/>
            <person name="Lin Y.-M."/>
            <person name="Vaughn R."/>
            <person name="Liu B."/>
            <person name="Li W."/>
            <person name="Simpson S."/>
            <person name="Scheffler B."/>
            <person name="Saski C."/>
            <person name="Grover C."/>
            <person name="Hu G."/>
            <person name="Conover J."/>
            <person name="Carlson J."/>
            <person name="Shu S."/>
            <person name="Boston L."/>
            <person name="Williams M."/>
            <person name="Peterson D."/>
            <person name="Mcgee K."/>
            <person name="Jones D."/>
            <person name="Wendel J."/>
            <person name="Stelly D."/>
            <person name="Grimwood J."/>
            <person name="Schmutz J."/>
        </authorList>
    </citation>
    <scope>NUCLEOTIDE SEQUENCE [LARGE SCALE GENOMIC DNA]</scope>
    <source>
        <strain evidence="1">1808015.09</strain>
    </source>
</reference>
<gene>
    <name evidence="1" type="ORF">ES288_A04G098700v1</name>
</gene>
<evidence type="ECO:0000313" key="2">
    <source>
        <dbReference type="Proteomes" id="UP000323506"/>
    </source>
</evidence>
<name>A0A5D2GV56_GOSDA</name>
<keyword evidence="2" id="KW-1185">Reference proteome</keyword>
<accession>A0A5D2GV56</accession>
<organism evidence="1 2">
    <name type="scientific">Gossypium darwinii</name>
    <name type="common">Darwin's cotton</name>
    <name type="synonym">Gossypium barbadense var. darwinii</name>
    <dbReference type="NCBI Taxonomy" id="34276"/>
    <lineage>
        <taxon>Eukaryota</taxon>
        <taxon>Viridiplantae</taxon>
        <taxon>Streptophyta</taxon>
        <taxon>Embryophyta</taxon>
        <taxon>Tracheophyta</taxon>
        <taxon>Spermatophyta</taxon>
        <taxon>Magnoliopsida</taxon>
        <taxon>eudicotyledons</taxon>
        <taxon>Gunneridae</taxon>
        <taxon>Pentapetalae</taxon>
        <taxon>rosids</taxon>
        <taxon>malvids</taxon>
        <taxon>Malvales</taxon>
        <taxon>Malvaceae</taxon>
        <taxon>Malvoideae</taxon>
        <taxon>Gossypium</taxon>
    </lineage>
</organism>
<protein>
    <submittedName>
        <fullName evidence="1">Uncharacterized protein</fullName>
    </submittedName>
</protein>
<sequence length="125" mass="13972">MRTQKRGTSCEIYPFRVKMHKFTHLERRLICFFFNQKKKSLKLIYCLKTKDIPSLNHPLFFFDRSKRSSSTAILSQASILERASPGHVGGFRYGGASVTPTWSERGGAKCGCGVRVEAAPAKGSA</sequence>
<evidence type="ECO:0000313" key="1">
    <source>
        <dbReference type="EMBL" id="TYH22085.1"/>
    </source>
</evidence>
<dbReference type="AlphaFoldDB" id="A0A5D2GV56"/>
<dbReference type="EMBL" id="CM017691">
    <property type="protein sequence ID" value="TYH22085.1"/>
    <property type="molecule type" value="Genomic_DNA"/>
</dbReference>
<proteinExistence type="predicted"/>